<comment type="caution">
    <text evidence="8">The sequence shown here is derived from an EMBL/GenBank/DDBJ whole genome shotgun (WGS) entry which is preliminary data.</text>
</comment>
<proteinExistence type="predicted"/>
<protein>
    <submittedName>
        <fullName evidence="8">Uncharacterized protein F23F12.3</fullName>
    </submittedName>
</protein>
<keyword evidence="9" id="KW-1185">Reference proteome</keyword>
<dbReference type="GO" id="GO:0022857">
    <property type="term" value="F:transmembrane transporter activity"/>
    <property type="evidence" value="ECO:0007669"/>
    <property type="project" value="InterPro"/>
</dbReference>
<dbReference type="InterPro" id="IPR005828">
    <property type="entry name" value="MFS_sugar_transport-like"/>
</dbReference>
<evidence type="ECO:0000256" key="4">
    <source>
        <dbReference type="ARBA" id="ARBA00023136"/>
    </source>
</evidence>
<evidence type="ECO:0000256" key="6">
    <source>
        <dbReference type="SAM" id="SignalP"/>
    </source>
</evidence>
<feature type="transmembrane region" description="Helical" evidence="5">
    <location>
        <begin position="140"/>
        <end position="161"/>
    </location>
</feature>
<feature type="transmembrane region" description="Helical" evidence="5">
    <location>
        <begin position="115"/>
        <end position="134"/>
    </location>
</feature>
<dbReference type="InterPro" id="IPR005829">
    <property type="entry name" value="Sugar_transporter_CS"/>
</dbReference>
<evidence type="ECO:0000256" key="5">
    <source>
        <dbReference type="SAM" id="Phobius"/>
    </source>
</evidence>
<feature type="chain" id="PRO_5002078693" evidence="6">
    <location>
        <begin position="25"/>
        <end position="483"/>
    </location>
</feature>
<gene>
    <name evidence="8" type="ORF">Tcan_13262</name>
</gene>
<feature type="transmembrane region" description="Helical" evidence="5">
    <location>
        <begin position="337"/>
        <end position="357"/>
    </location>
</feature>
<comment type="subcellular location">
    <subcellularLocation>
        <location evidence="1">Membrane</location>
        <topology evidence="1">Multi-pass membrane protein</topology>
    </subcellularLocation>
</comment>
<keyword evidence="2 5" id="KW-0812">Transmembrane</keyword>
<dbReference type="Proteomes" id="UP000031036">
    <property type="component" value="Unassembled WGS sequence"/>
</dbReference>
<dbReference type="EMBL" id="JPKZ01000761">
    <property type="protein sequence ID" value="KHN85525.1"/>
    <property type="molecule type" value="Genomic_DNA"/>
</dbReference>
<dbReference type="STRING" id="6265.A0A0B2VX32"/>
<evidence type="ECO:0000256" key="3">
    <source>
        <dbReference type="ARBA" id="ARBA00022989"/>
    </source>
</evidence>
<evidence type="ECO:0000259" key="7">
    <source>
        <dbReference type="PROSITE" id="PS50850"/>
    </source>
</evidence>
<dbReference type="InterPro" id="IPR036259">
    <property type="entry name" value="MFS_trans_sf"/>
</dbReference>
<evidence type="ECO:0000313" key="9">
    <source>
        <dbReference type="Proteomes" id="UP000031036"/>
    </source>
</evidence>
<dbReference type="OrthoDB" id="5296287at2759"/>
<dbReference type="Gene3D" id="1.20.1250.20">
    <property type="entry name" value="MFS general substrate transporter like domains"/>
    <property type="match status" value="1"/>
</dbReference>
<reference evidence="8 9" key="1">
    <citation type="submission" date="2014-11" db="EMBL/GenBank/DDBJ databases">
        <title>Genetic blueprint of the zoonotic pathogen Toxocara canis.</title>
        <authorList>
            <person name="Zhu X.-Q."/>
            <person name="Korhonen P.K."/>
            <person name="Cai H."/>
            <person name="Young N.D."/>
            <person name="Nejsum P."/>
            <person name="von Samson-Himmelstjerna G."/>
            <person name="Boag P.R."/>
            <person name="Tan P."/>
            <person name="Li Q."/>
            <person name="Min J."/>
            <person name="Yang Y."/>
            <person name="Wang X."/>
            <person name="Fang X."/>
            <person name="Hall R.S."/>
            <person name="Hofmann A."/>
            <person name="Sternberg P.W."/>
            <person name="Jex A.R."/>
            <person name="Gasser R.B."/>
        </authorList>
    </citation>
    <scope>NUCLEOTIDE SEQUENCE [LARGE SCALE GENOMIC DNA]</scope>
    <source>
        <strain evidence="8">PN_DK_2014</strain>
    </source>
</reference>
<dbReference type="Pfam" id="PF00083">
    <property type="entry name" value="Sugar_tr"/>
    <property type="match status" value="1"/>
</dbReference>
<keyword evidence="4 5" id="KW-0472">Membrane</keyword>
<keyword evidence="6" id="KW-0732">Signal</keyword>
<evidence type="ECO:0000313" key="8">
    <source>
        <dbReference type="EMBL" id="KHN85525.1"/>
    </source>
</evidence>
<feature type="transmembrane region" description="Helical" evidence="5">
    <location>
        <begin position="199"/>
        <end position="218"/>
    </location>
</feature>
<dbReference type="GO" id="GO:0016020">
    <property type="term" value="C:membrane"/>
    <property type="evidence" value="ECO:0007669"/>
    <property type="project" value="UniProtKB-SubCell"/>
</dbReference>
<dbReference type="InterPro" id="IPR020846">
    <property type="entry name" value="MFS_dom"/>
</dbReference>
<feature type="transmembrane region" description="Helical" evidence="5">
    <location>
        <begin position="305"/>
        <end position="325"/>
    </location>
</feature>
<dbReference type="AlphaFoldDB" id="A0A0B2VX32"/>
<feature type="domain" description="Major facilitator superfamily (MFS) profile" evidence="7">
    <location>
        <begin position="37"/>
        <end position="451"/>
    </location>
</feature>
<dbReference type="PROSITE" id="PS50850">
    <property type="entry name" value="MFS"/>
    <property type="match status" value="1"/>
</dbReference>
<evidence type="ECO:0000256" key="1">
    <source>
        <dbReference type="ARBA" id="ARBA00004141"/>
    </source>
</evidence>
<accession>A0A0B2VX32</accession>
<feature type="transmembrane region" description="Helical" evidence="5">
    <location>
        <begin position="276"/>
        <end position="293"/>
    </location>
</feature>
<name>A0A0B2VX32_TOXCA</name>
<dbReference type="OMA" id="YTWDACF"/>
<feature type="transmembrane region" description="Helical" evidence="5">
    <location>
        <begin position="82"/>
        <end position="103"/>
    </location>
</feature>
<evidence type="ECO:0000256" key="2">
    <source>
        <dbReference type="ARBA" id="ARBA00022692"/>
    </source>
</evidence>
<dbReference type="PROSITE" id="PS00217">
    <property type="entry name" value="SUGAR_TRANSPORT_2"/>
    <property type="match status" value="1"/>
</dbReference>
<keyword evidence="3 5" id="KW-1133">Transmembrane helix</keyword>
<dbReference type="SUPFAM" id="SSF103473">
    <property type="entry name" value="MFS general substrate transporter"/>
    <property type="match status" value="1"/>
</dbReference>
<organism evidence="8 9">
    <name type="scientific">Toxocara canis</name>
    <name type="common">Canine roundworm</name>
    <dbReference type="NCBI Taxonomy" id="6265"/>
    <lineage>
        <taxon>Eukaryota</taxon>
        <taxon>Metazoa</taxon>
        <taxon>Ecdysozoa</taxon>
        <taxon>Nematoda</taxon>
        <taxon>Chromadorea</taxon>
        <taxon>Rhabditida</taxon>
        <taxon>Spirurina</taxon>
        <taxon>Ascaridomorpha</taxon>
        <taxon>Ascaridoidea</taxon>
        <taxon>Toxocaridae</taxon>
        <taxon>Toxocara</taxon>
    </lineage>
</organism>
<dbReference type="PANTHER" id="PTHR24064">
    <property type="entry name" value="SOLUTE CARRIER FAMILY 22 MEMBER"/>
    <property type="match status" value="1"/>
</dbReference>
<feature type="signal peptide" evidence="6">
    <location>
        <begin position="1"/>
        <end position="24"/>
    </location>
</feature>
<sequence length="483" mass="54286">MPYNINRFHLIALITWQFCSLYATQQIFGIFANYVPKWRCIANETFTSDCNVFIMCKESIEFEETAFRSTSIDFNWICGPRAYVAALYNQVNFFGVLVGTLLFGALSDAIGRRPMAILSLSSAMLSTFFSGLAPNWQLLLLLRFFVGFICGGVIVGIYTYIMELILPEQRMVLRGFSNWGNSRIILTFVCYLFPNWRSASIACSLLISPALLAVIFILPESPTWLCSKGRLEAMKESEEKMARIAGVKYVDREHKLQRRNHRLIEVIRSPSYSRKLFVLWIMWFVVSLCSYATDLNSSRISGNLFVNQMLFGVMLAISKILLVTLDTLRPSFNRRRLHQSAQAAACACFLTLTILFVCEYKGVAILIINLAGTVFNEYTWDACYLCAVEAMPTEMRASSLGSCSLIARVGALLSPMLFFLATIYPPSPYLGVFILGLLSLTNSCAFLLDTKGISLDNVDLDLSGPSEELMISEKSVNQPSSKR</sequence>